<proteinExistence type="predicted"/>
<dbReference type="KEGG" id="fpu:FPSE_06893"/>
<dbReference type="AlphaFoldDB" id="K3VFD1"/>
<evidence type="ECO:0000313" key="1">
    <source>
        <dbReference type="EMBL" id="EKJ72847.1"/>
    </source>
</evidence>
<dbReference type="EMBL" id="AFNW01000187">
    <property type="protein sequence ID" value="EKJ72847.1"/>
    <property type="molecule type" value="Genomic_DNA"/>
</dbReference>
<sequence length="82" mass="9200">MAPITGIIDIHKNWRCDCGTINSIAEKYCTNCKEPRKKGSHALTHNNLKIGTLGTVFTDGREHWLYDKYSVDAYNLVVAEGC</sequence>
<dbReference type="OrthoDB" id="10301506at2759"/>
<keyword evidence="2" id="KW-1185">Reference proteome</keyword>
<dbReference type="HOGENOM" id="CLU_2558392_0_0_1"/>
<dbReference type="RefSeq" id="XP_009258286.1">
    <property type="nucleotide sequence ID" value="XM_009260011.1"/>
</dbReference>
<organism evidence="1 2">
    <name type="scientific">Fusarium pseudograminearum (strain CS3096)</name>
    <name type="common">Wheat and barley crown-rot fungus</name>
    <dbReference type="NCBI Taxonomy" id="1028729"/>
    <lineage>
        <taxon>Eukaryota</taxon>
        <taxon>Fungi</taxon>
        <taxon>Dikarya</taxon>
        <taxon>Ascomycota</taxon>
        <taxon>Pezizomycotina</taxon>
        <taxon>Sordariomycetes</taxon>
        <taxon>Hypocreomycetidae</taxon>
        <taxon>Hypocreales</taxon>
        <taxon>Nectriaceae</taxon>
        <taxon>Fusarium</taxon>
    </lineage>
</organism>
<name>K3VFD1_FUSPC</name>
<dbReference type="GeneID" id="20365511"/>
<protein>
    <recommendedName>
        <fullName evidence="3">RanBP2-type domain-containing protein</fullName>
    </recommendedName>
</protein>
<evidence type="ECO:0008006" key="3">
    <source>
        <dbReference type="Google" id="ProtNLM"/>
    </source>
</evidence>
<dbReference type="Proteomes" id="UP000007978">
    <property type="component" value="Chromosome 1"/>
</dbReference>
<accession>K3VFD1</accession>
<gene>
    <name evidence="1" type="ORF">FPSE_06893</name>
</gene>
<comment type="caution">
    <text evidence="1">The sequence shown here is derived from an EMBL/GenBank/DDBJ whole genome shotgun (WGS) entry which is preliminary data.</text>
</comment>
<evidence type="ECO:0000313" key="2">
    <source>
        <dbReference type="Proteomes" id="UP000007978"/>
    </source>
</evidence>
<reference evidence="1 2" key="1">
    <citation type="journal article" date="2012" name="PLoS Pathog.">
        <title>Comparative pathogenomics reveals horizontally acquired novel virulence genes in fungi infecting cereal hosts.</title>
        <authorList>
            <person name="Gardiner D.M."/>
            <person name="McDonald M.C."/>
            <person name="Covarelli L."/>
            <person name="Solomon P.S."/>
            <person name="Rusu A.G."/>
            <person name="Marshall M."/>
            <person name="Kazan K."/>
            <person name="Chakraborty S."/>
            <person name="McDonald B.A."/>
            <person name="Manners J.M."/>
        </authorList>
    </citation>
    <scope>NUCLEOTIDE SEQUENCE [LARGE SCALE GENOMIC DNA]</scope>
    <source>
        <strain evidence="1 2">CS3096</strain>
    </source>
</reference>